<dbReference type="VEuPathDB" id="VectorBase:AQUA003097"/>
<accession>A0A182WZY0</accession>
<dbReference type="Proteomes" id="UP000076407">
    <property type="component" value="Unassembled WGS sequence"/>
</dbReference>
<reference evidence="1" key="1">
    <citation type="submission" date="2020-05" db="UniProtKB">
        <authorList>
            <consortium name="EnsemblMetazoa"/>
        </authorList>
    </citation>
    <scope>IDENTIFICATION</scope>
    <source>
        <strain evidence="1">SANGQUA</strain>
    </source>
</reference>
<evidence type="ECO:0000313" key="1">
    <source>
        <dbReference type="EnsemblMetazoa" id="AQUA003097-PA"/>
    </source>
</evidence>
<organism evidence="1 2">
    <name type="scientific">Anopheles quadriannulatus</name>
    <name type="common">Mosquito</name>
    <dbReference type="NCBI Taxonomy" id="34691"/>
    <lineage>
        <taxon>Eukaryota</taxon>
        <taxon>Metazoa</taxon>
        <taxon>Ecdysozoa</taxon>
        <taxon>Arthropoda</taxon>
        <taxon>Hexapoda</taxon>
        <taxon>Insecta</taxon>
        <taxon>Pterygota</taxon>
        <taxon>Neoptera</taxon>
        <taxon>Endopterygota</taxon>
        <taxon>Diptera</taxon>
        <taxon>Nematocera</taxon>
        <taxon>Culicoidea</taxon>
        <taxon>Culicidae</taxon>
        <taxon>Anophelinae</taxon>
        <taxon>Anopheles</taxon>
    </lineage>
</organism>
<name>A0A182WZY0_ANOQN</name>
<keyword evidence="2" id="KW-1185">Reference proteome</keyword>
<protein>
    <submittedName>
        <fullName evidence="1">Uncharacterized protein</fullName>
    </submittedName>
</protein>
<evidence type="ECO:0000313" key="2">
    <source>
        <dbReference type="Proteomes" id="UP000076407"/>
    </source>
</evidence>
<dbReference type="EnsemblMetazoa" id="AQUA003097-RA">
    <property type="protein sequence ID" value="AQUA003097-PA"/>
    <property type="gene ID" value="AQUA003097"/>
</dbReference>
<sequence>MMPVILIIEFRIFLPLMKVVEVEVRLTGPPPPMVYSDTELMPPRGAPLKKSSIRLKLISGVMNGDEMTFCGCECR</sequence>
<dbReference type="AlphaFoldDB" id="A0A182WZY0"/>
<proteinExistence type="predicted"/>